<accession>A0A1I0VPP5</accession>
<organism evidence="1 2">
    <name type="scientific">Flavobacterium swingsii</name>
    <dbReference type="NCBI Taxonomy" id="498292"/>
    <lineage>
        <taxon>Bacteria</taxon>
        <taxon>Pseudomonadati</taxon>
        <taxon>Bacteroidota</taxon>
        <taxon>Flavobacteriia</taxon>
        <taxon>Flavobacteriales</taxon>
        <taxon>Flavobacteriaceae</taxon>
        <taxon>Flavobacterium</taxon>
    </lineage>
</organism>
<dbReference type="Proteomes" id="UP000199604">
    <property type="component" value="Unassembled WGS sequence"/>
</dbReference>
<reference evidence="2" key="1">
    <citation type="submission" date="2016-10" db="EMBL/GenBank/DDBJ databases">
        <authorList>
            <person name="Varghese N."/>
            <person name="Submissions S."/>
        </authorList>
    </citation>
    <scope>NUCLEOTIDE SEQUENCE [LARGE SCALE GENOMIC DNA]</scope>
    <source>
        <strain evidence="2">DSM 21789</strain>
    </source>
</reference>
<evidence type="ECO:0000313" key="2">
    <source>
        <dbReference type="Proteomes" id="UP000199604"/>
    </source>
</evidence>
<dbReference type="AlphaFoldDB" id="A0A1I0VPP5"/>
<sequence>MKKLFLILFITLTTSFYGQEPVMFKVEKSTIILNDNTEIQGEIDFPLVDDGKPLKYKNANGKQKIERDKISKVVFTTNQGGGAAIEYINMKVFNEMNVKVMKEPKLLLNVVKGKVSVYISSYTNNQFSYNGSASAARNTGVGFVNYYCIREGEEAASLIHVDSNYANENMFFRQNGRKYFADNTEIAAKIDKREYTYKNFMEVIELYNSKK</sequence>
<dbReference type="OrthoDB" id="1350554at2"/>
<gene>
    <name evidence="1" type="ORF">SAMN05660845_0484</name>
</gene>
<name>A0A1I0VPP5_9FLAO</name>
<proteinExistence type="predicted"/>
<dbReference type="EMBL" id="FOJT01000001">
    <property type="protein sequence ID" value="SFA77636.1"/>
    <property type="molecule type" value="Genomic_DNA"/>
</dbReference>
<keyword evidence="2" id="KW-1185">Reference proteome</keyword>
<evidence type="ECO:0000313" key="1">
    <source>
        <dbReference type="EMBL" id="SFA77636.1"/>
    </source>
</evidence>
<protein>
    <submittedName>
        <fullName evidence="1">Uncharacterized protein</fullName>
    </submittedName>
</protein>
<dbReference type="RefSeq" id="WP_091473547.1">
    <property type="nucleotide sequence ID" value="NZ_FOJT01000001.1"/>
</dbReference>
<dbReference type="STRING" id="498292.SAMN05660845_0484"/>